<evidence type="ECO:0000313" key="3">
    <source>
        <dbReference type="Proteomes" id="UP000075515"/>
    </source>
</evidence>
<organism evidence="2 3">
    <name type="scientific">Sorangium cellulosum</name>
    <name type="common">Polyangium cellulosum</name>
    <dbReference type="NCBI Taxonomy" id="56"/>
    <lineage>
        <taxon>Bacteria</taxon>
        <taxon>Pseudomonadati</taxon>
        <taxon>Myxococcota</taxon>
        <taxon>Polyangia</taxon>
        <taxon>Polyangiales</taxon>
        <taxon>Polyangiaceae</taxon>
        <taxon>Sorangium</taxon>
    </lineage>
</organism>
<dbReference type="AlphaFoldDB" id="A0A150S6G0"/>
<name>A0A150S6G0_SORCE</name>
<accession>A0A150S6G0</accession>
<protein>
    <submittedName>
        <fullName evidence="2">Uncharacterized protein</fullName>
    </submittedName>
</protein>
<feature type="compositionally biased region" description="Basic and acidic residues" evidence="1">
    <location>
        <begin position="41"/>
        <end position="61"/>
    </location>
</feature>
<dbReference type="EMBL" id="JEMC01002399">
    <property type="protein sequence ID" value="KYF88044.1"/>
    <property type="molecule type" value="Genomic_DNA"/>
</dbReference>
<comment type="caution">
    <text evidence="2">The sequence shown here is derived from an EMBL/GenBank/DDBJ whole genome shotgun (WGS) entry which is preliminary data.</text>
</comment>
<reference evidence="2 3" key="1">
    <citation type="submission" date="2014-02" db="EMBL/GenBank/DDBJ databases">
        <title>The small core and large imbalanced accessory genome model reveals a collaborative survival strategy of Sorangium cellulosum strains in nature.</title>
        <authorList>
            <person name="Han K."/>
            <person name="Peng R."/>
            <person name="Blom J."/>
            <person name="Li Y.-Z."/>
        </authorList>
    </citation>
    <scope>NUCLEOTIDE SEQUENCE [LARGE SCALE GENOMIC DNA]</scope>
    <source>
        <strain evidence="2 3">So0149</strain>
    </source>
</reference>
<sequence>MMFSGAGARLSVAIAPRSSADAAQRAASDEPAPRCRTASSDQREALDARRDFERMTGRSRMDGLTTDRPIAPAGTIPAPRSAGGV</sequence>
<feature type="region of interest" description="Disordered" evidence="1">
    <location>
        <begin position="14"/>
        <end position="85"/>
    </location>
</feature>
<gene>
    <name evidence="2" type="ORF">BE18_24105</name>
</gene>
<evidence type="ECO:0000313" key="2">
    <source>
        <dbReference type="EMBL" id="KYF88044.1"/>
    </source>
</evidence>
<proteinExistence type="predicted"/>
<evidence type="ECO:0000256" key="1">
    <source>
        <dbReference type="SAM" id="MobiDB-lite"/>
    </source>
</evidence>
<dbReference type="Proteomes" id="UP000075515">
    <property type="component" value="Unassembled WGS sequence"/>
</dbReference>
<feature type="compositionally biased region" description="Low complexity" evidence="1">
    <location>
        <begin position="15"/>
        <end position="26"/>
    </location>
</feature>